<evidence type="ECO:0000256" key="2">
    <source>
        <dbReference type="ARBA" id="ARBA00005779"/>
    </source>
</evidence>
<protein>
    <submittedName>
        <fullName evidence="8">Uncharacterized membrane protein YjfL (UPF0719 family)</fullName>
    </submittedName>
</protein>
<comment type="similarity">
    <text evidence="2">Belongs to the UPF0719 family.</text>
</comment>
<keyword evidence="5 7" id="KW-1133">Transmembrane helix</keyword>
<evidence type="ECO:0000256" key="6">
    <source>
        <dbReference type="ARBA" id="ARBA00023136"/>
    </source>
</evidence>
<proteinExistence type="inferred from homology"/>
<dbReference type="EMBL" id="JAUTAN010000001">
    <property type="protein sequence ID" value="MDQ1105721.1"/>
    <property type="molecule type" value="Genomic_DNA"/>
</dbReference>
<dbReference type="Proteomes" id="UP001239215">
    <property type="component" value="Unassembled WGS sequence"/>
</dbReference>
<reference evidence="8" key="1">
    <citation type="submission" date="2023-07" db="EMBL/GenBank/DDBJ databases">
        <title>Functional and genomic diversity of the sorghum phyllosphere microbiome.</title>
        <authorList>
            <person name="Shade A."/>
        </authorList>
    </citation>
    <scope>NUCLEOTIDE SEQUENCE</scope>
    <source>
        <strain evidence="8">SORGH_AS_1067</strain>
    </source>
</reference>
<dbReference type="RefSeq" id="WP_307205890.1">
    <property type="nucleotide sequence ID" value="NZ_JAUTAN010000001.1"/>
</dbReference>
<dbReference type="Pfam" id="PF03994">
    <property type="entry name" value="DUF350"/>
    <property type="match status" value="1"/>
</dbReference>
<feature type="transmembrane region" description="Helical" evidence="7">
    <location>
        <begin position="120"/>
        <end position="139"/>
    </location>
</feature>
<evidence type="ECO:0000256" key="7">
    <source>
        <dbReference type="SAM" id="Phobius"/>
    </source>
</evidence>
<gene>
    <name evidence="8" type="ORF">QE405_003005</name>
</gene>
<feature type="transmembrane region" description="Helical" evidence="7">
    <location>
        <begin position="9"/>
        <end position="29"/>
    </location>
</feature>
<dbReference type="InterPro" id="IPR007140">
    <property type="entry name" value="DUF350"/>
</dbReference>
<accession>A0AAJ1U0G3</accession>
<organism evidence="8 9">
    <name type="scientific">Nocardioides zeae</name>
    <dbReference type="NCBI Taxonomy" id="1457234"/>
    <lineage>
        <taxon>Bacteria</taxon>
        <taxon>Bacillati</taxon>
        <taxon>Actinomycetota</taxon>
        <taxon>Actinomycetes</taxon>
        <taxon>Propionibacteriales</taxon>
        <taxon>Nocardioidaceae</taxon>
        <taxon>Nocardioides</taxon>
    </lineage>
</organism>
<keyword evidence="6 7" id="KW-0472">Membrane</keyword>
<keyword evidence="3" id="KW-1003">Cell membrane</keyword>
<dbReference type="AlphaFoldDB" id="A0AAJ1U0G3"/>
<name>A0AAJ1U0G3_9ACTN</name>
<dbReference type="GO" id="GO:0005886">
    <property type="term" value="C:plasma membrane"/>
    <property type="evidence" value="ECO:0007669"/>
    <property type="project" value="UniProtKB-SubCell"/>
</dbReference>
<keyword evidence="4 7" id="KW-0812">Transmembrane</keyword>
<evidence type="ECO:0000256" key="4">
    <source>
        <dbReference type="ARBA" id="ARBA00022692"/>
    </source>
</evidence>
<evidence type="ECO:0000256" key="1">
    <source>
        <dbReference type="ARBA" id="ARBA00004651"/>
    </source>
</evidence>
<feature type="transmembrane region" description="Helical" evidence="7">
    <location>
        <begin position="78"/>
        <end position="100"/>
    </location>
</feature>
<evidence type="ECO:0000313" key="9">
    <source>
        <dbReference type="Proteomes" id="UP001239215"/>
    </source>
</evidence>
<evidence type="ECO:0000313" key="8">
    <source>
        <dbReference type="EMBL" id="MDQ1105721.1"/>
    </source>
</evidence>
<feature type="transmembrane region" description="Helical" evidence="7">
    <location>
        <begin position="49"/>
        <end position="71"/>
    </location>
</feature>
<evidence type="ECO:0000256" key="3">
    <source>
        <dbReference type="ARBA" id="ARBA00022475"/>
    </source>
</evidence>
<evidence type="ECO:0000256" key="5">
    <source>
        <dbReference type="ARBA" id="ARBA00022989"/>
    </source>
</evidence>
<comment type="subcellular location">
    <subcellularLocation>
        <location evidence="1">Cell membrane</location>
        <topology evidence="1">Multi-pass membrane protein</topology>
    </subcellularLocation>
</comment>
<comment type="caution">
    <text evidence="8">The sequence shown here is derived from an EMBL/GenBank/DDBJ whole genome shotgun (WGS) entry which is preliminary data.</text>
</comment>
<sequence>MPELLDESLATLAFAGVGIVLLLVGYFMVDLLTPGHLGRQVFVEHKRDAALVLASTQISVGIIVATAFYTAQGDTWDTLLEATVFGIIGVALLGIAFFLLDLLTPGSLAELVVDESDDPAVYVAVALQLAVGLVVAASIT</sequence>